<feature type="compositionally biased region" description="Low complexity" evidence="1">
    <location>
        <begin position="372"/>
        <end position="388"/>
    </location>
</feature>
<evidence type="ECO:0000313" key="3">
    <source>
        <dbReference type="Proteomes" id="UP001515480"/>
    </source>
</evidence>
<sequence>MKARAPATARSDPAPKRPLTRPTTMQGSPTSPRRARARQLSPPPRKCPRILNDWTQAQPHIDKHNSDKGLFATAGDCSTSGSNGKMHQQSALGSVDHTYQRAQEGQLVIDGMDVSDSMAAALHGIEMDATGMYDESAEHLGLDHGIPNYELGEDEEFTDAKAVKYHRDRDFLKKYGWRRIMSARTSKVVYVHEWPEQPSVKAVRRAMRAFFDGRREERRLRELHGAQKRRMVVEGMYGGDAPTPSNPPARAAPVVASPRIDGRSLSDSSVSSASTVPSMATVARPIKGERPLCSSPSVRGKAPVLASVVPPLDSIQWPRMLSSRARSAAVSEVVAMADAVLAASSAVTSAANFCATLRPANEVPPPHGRPTASPVSASDPGAPAPSAATVGREDCPVDAARQRAQQVWPSEPPSLSNGSDDLSLLHAWVVGSGLHELESEEAMGNTPPPPKRVCSRTAEMDLGEESAGTAEAHGPAGMDPARLRAEMEWPHDWLKALGMGCDSGRNHQVDRADFPMDWMLDCIDDPT</sequence>
<reference evidence="2 3" key="1">
    <citation type="journal article" date="2024" name="Science">
        <title>Giant polyketide synthase enzymes in the biosynthesis of giant marine polyether toxins.</title>
        <authorList>
            <person name="Fallon T.R."/>
            <person name="Shende V.V."/>
            <person name="Wierzbicki I.H."/>
            <person name="Pendleton A.L."/>
            <person name="Watervoot N.F."/>
            <person name="Auber R.P."/>
            <person name="Gonzalez D.J."/>
            <person name="Wisecaver J.H."/>
            <person name="Moore B.S."/>
        </authorList>
    </citation>
    <scope>NUCLEOTIDE SEQUENCE [LARGE SCALE GENOMIC DNA]</scope>
    <source>
        <strain evidence="2 3">12B1</strain>
    </source>
</reference>
<feature type="region of interest" description="Disordered" evidence="1">
    <location>
        <begin position="360"/>
        <end position="391"/>
    </location>
</feature>
<name>A0AB34K6U3_PRYPA</name>
<comment type="caution">
    <text evidence="2">The sequence shown here is derived from an EMBL/GenBank/DDBJ whole genome shotgun (WGS) entry which is preliminary data.</text>
</comment>
<feature type="region of interest" description="Disordered" evidence="1">
    <location>
        <begin position="1"/>
        <end position="50"/>
    </location>
</feature>
<proteinExistence type="predicted"/>
<gene>
    <name evidence="2" type="ORF">AB1Y20_001134</name>
</gene>
<accession>A0AB34K6U3</accession>
<evidence type="ECO:0000256" key="1">
    <source>
        <dbReference type="SAM" id="MobiDB-lite"/>
    </source>
</evidence>
<organism evidence="2 3">
    <name type="scientific">Prymnesium parvum</name>
    <name type="common">Toxic golden alga</name>
    <dbReference type="NCBI Taxonomy" id="97485"/>
    <lineage>
        <taxon>Eukaryota</taxon>
        <taxon>Haptista</taxon>
        <taxon>Haptophyta</taxon>
        <taxon>Prymnesiophyceae</taxon>
        <taxon>Prymnesiales</taxon>
        <taxon>Prymnesiaceae</taxon>
        <taxon>Prymnesium</taxon>
    </lineage>
</organism>
<keyword evidence="3" id="KW-1185">Reference proteome</keyword>
<dbReference type="AlphaFoldDB" id="A0AB34K6U3"/>
<protein>
    <submittedName>
        <fullName evidence="2">Uncharacterized protein</fullName>
    </submittedName>
</protein>
<dbReference type="Proteomes" id="UP001515480">
    <property type="component" value="Unassembled WGS sequence"/>
</dbReference>
<evidence type="ECO:0000313" key="2">
    <source>
        <dbReference type="EMBL" id="KAL1530219.1"/>
    </source>
</evidence>
<feature type="compositionally biased region" description="Polar residues" evidence="1">
    <location>
        <begin position="21"/>
        <end position="31"/>
    </location>
</feature>
<dbReference type="EMBL" id="JBGBPQ010000001">
    <property type="protein sequence ID" value="KAL1530219.1"/>
    <property type="molecule type" value="Genomic_DNA"/>
</dbReference>